<feature type="region of interest" description="Disordered" evidence="1">
    <location>
        <begin position="1"/>
        <end position="23"/>
    </location>
</feature>
<accession>A0AAE0ZB40</accession>
<proteinExistence type="predicted"/>
<dbReference type="InterPro" id="IPR043502">
    <property type="entry name" value="DNA/RNA_pol_sf"/>
</dbReference>
<gene>
    <name evidence="2" type="ORF">RRG08_051817</name>
</gene>
<dbReference type="InterPro" id="IPR043128">
    <property type="entry name" value="Rev_trsase/Diguanyl_cyclase"/>
</dbReference>
<protein>
    <recommendedName>
        <fullName evidence="4">Reverse transcriptase domain-containing protein</fullName>
    </recommendedName>
</protein>
<keyword evidence="3" id="KW-1185">Reference proteome</keyword>
<dbReference type="SUPFAM" id="SSF56672">
    <property type="entry name" value="DNA/RNA polymerases"/>
    <property type="match status" value="1"/>
</dbReference>
<feature type="region of interest" description="Disordered" evidence="1">
    <location>
        <begin position="176"/>
        <end position="217"/>
    </location>
</feature>
<feature type="compositionally biased region" description="Basic and acidic residues" evidence="1">
    <location>
        <begin position="1"/>
        <end position="11"/>
    </location>
</feature>
<dbReference type="Proteomes" id="UP001283361">
    <property type="component" value="Unassembled WGS sequence"/>
</dbReference>
<feature type="compositionally biased region" description="Basic and acidic residues" evidence="1">
    <location>
        <begin position="199"/>
        <end position="217"/>
    </location>
</feature>
<dbReference type="PANTHER" id="PTHR37984:SF5">
    <property type="entry name" value="PROTEIN NYNRIN-LIKE"/>
    <property type="match status" value="1"/>
</dbReference>
<evidence type="ECO:0000256" key="1">
    <source>
        <dbReference type="SAM" id="MobiDB-lite"/>
    </source>
</evidence>
<dbReference type="EMBL" id="JAWDGP010004327">
    <property type="protein sequence ID" value="KAK3765192.1"/>
    <property type="molecule type" value="Genomic_DNA"/>
</dbReference>
<evidence type="ECO:0000313" key="2">
    <source>
        <dbReference type="EMBL" id="KAK3765192.1"/>
    </source>
</evidence>
<dbReference type="Gene3D" id="3.30.70.270">
    <property type="match status" value="1"/>
</dbReference>
<comment type="caution">
    <text evidence="2">The sequence shown here is derived from an EMBL/GenBank/DDBJ whole genome shotgun (WGS) entry which is preliminary data.</text>
</comment>
<dbReference type="PANTHER" id="PTHR37984">
    <property type="entry name" value="PROTEIN CBG26694"/>
    <property type="match status" value="1"/>
</dbReference>
<evidence type="ECO:0008006" key="4">
    <source>
        <dbReference type="Google" id="ProtNLM"/>
    </source>
</evidence>
<organism evidence="2 3">
    <name type="scientific">Elysia crispata</name>
    <name type="common">lettuce slug</name>
    <dbReference type="NCBI Taxonomy" id="231223"/>
    <lineage>
        <taxon>Eukaryota</taxon>
        <taxon>Metazoa</taxon>
        <taxon>Spiralia</taxon>
        <taxon>Lophotrochozoa</taxon>
        <taxon>Mollusca</taxon>
        <taxon>Gastropoda</taxon>
        <taxon>Heterobranchia</taxon>
        <taxon>Euthyneura</taxon>
        <taxon>Panpulmonata</taxon>
        <taxon>Sacoglossa</taxon>
        <taxon>Placobranchoidea</taxon>
        <taxon>Plakobranchidae</taxon>
        <taxon>Elysia</taxon>
    </lineage>
</organism>
<name>A0AAE0ZB40_9GAST</name>
<dbReference type="AlphaFoldDB" id="A0AAE0ZB40"/>
<reference evidence="2" key="1">
    <citation type="journal article" date="2023" name="G3 (Bethesda)">
        <title>A reference genome for the long-term kleptoplast-retaining sea slug Elysia crispata morphotype clarki.</title>
        <authorList>
            <person name="Eastman K.E."/>
            <person name="Pendleton A.L."/>
            <person name="Shaikh M.A."/>
            <person name="Suttiyut T."/>
            <person name="Ogas R."/>
            <person name="Tomko P."/>
            <person name="Gavelis G."/>
            <person name="Widhalm J.R."/>
            <person name="Wisecaver J.H."/>
        </authorList>
    </citation>
    <scope>NUCLEOTIDE SEQUENCE</scope>
    <source>
        <strain evidence="2">ECLA1</strain>
    </source>
</reference>
<dbReference type="InterPro" id="IPR050951">
    <property type="entry name" value="Retrovirus_Pol_polyprotein"/>
</dbReference>
<evidence type="ECO:0000313" key="3">
    <source>
        <dbReference type="Proteomes" id="UP001283361"/>
    </source>
</evidence>
<sequence>MLKERCKDKGIRLNPNKASEKQEEVTFMGQSISAKGVQPNTSKIEAILKMPAPQDIHDVRRFCGMIDSSPGRFAKSSTAHVWKNDPDPHPPTGAERQLPEVHVSQPVYYQNPEKPEWKSGQILKKKGTRSYEVQGENGGTYIRNRVHLRSKETPFQADTGDEDESALADAVIDPPLENFTTDLQPNAIPASVVSPPSSDRPKRDRQPPKWMKDFVAQ</sequence>